<protein>
    <recommendedName>
        <fullName evidence="6">SWIM-type domain-containing protein</fullName>
    </recommendedName>
</protein>
<keyword evidence="2 4" id="KW-0863">Zinc-finger</keyword>
<evidence type="ECO:0000256" key="5">
    <source>
        <dbReference type="SAM" id="MobiDB-lite"/>
    </source>
</evidence>
<feature type="domain" description="SWIM-type" evidence="6">
    <location>
        <begin position="282"/>
        <end position="316"/>
    </location>
</feature>
<evidence type="ECO:0000256" key="2">
    <source>
        <dbReference type="ARBA" id="ARBA00022771"/>
    </source>
</evidence>
<evidence type="ECO:0000313" key="7">
    <source>
        <dbReference type="EMBL" id="KAJ8422947.1"/>
    </source>
</evidence>
<organism evidence="7 8">
    <name type="scientific">Carnegiea gigantea</name>
    <dbReference type="NCBI Taxonomy" id="171969"/>
    <lineage>
        <taxon>Eukaryota</taxon>
        <taxon>Viridiplantae</taxon>
        <taxon>Streptophyta</taxon>
        <taxon>Embryophyta</taxon>
        <taxon>Tracheophyta</taxon>
        <taxon>Spermatophyta</taxon>
        <taxon>Magnoliopsida</taxon>
        <taxon>eudicotyledons</taxon>
        <taxon>Gunneridae</taxon>
        <taxon>Pentapetalae</taxon>
        <taxon>Caryophyllales</taxon>
        <taxon>Cactineae</taxon>
        <taxon>Cactaceae</taxon>
        <taxon>Cactoideae</taxon>
        <taxon>Echinocereeae</taxon>
        <taxon>Carnegiea</taxon>
    </lineage>
</organism>
<dbReference type="InterPro" id="IPR007527">
    <property type="entry name" value="Znf_SWIM"/>
</dbReference>
<evidence type="ECO:0000256" key="1">
    <source>
        <dbReference type="ARBA" id="ARBA00022723"/>
    </source>
</evidence>
<reference evidence="7" key="1">
    <citation type="submission" date="2022-04" db="EMBL/GenBank/DDBJ databases">
        <title>Carnegiea gigantea Genome sequencing and assembly v2.</title>
        <authorList>
            <person name="Copetti D."/>
            <person name="Sanderson M.J."/>
            <person name="Burquez A."/>
            <person name="Wojciechowski M.F."/>
        </authorList>
    </citation>
    <scope>NUCLEOTIDE SEQUENCE</scope>
    <source>
        <strain evidence="7">SGP5-SGP5p</strain>
        <tissue evidence="7">Aerial part</tissue>
    </source>
</reference>
<dbReference type="InterPro" id="IPR006564">
    <property type="entry name" value="Znf_PMZ"/>
</dbReference>
<dbReference type="AlphaFoldDB" id="A0A9Q1GKP8"/>
<gene>
    <name evidence="7" type="ORF">Cgig2_032385</name>
</gene>
<comment type="caution">
    <text evidence="7">The sequence shown here is derived from an EMBL/GenBank/DDBJ whole genome shotgun (WGS) entry which is preliminary data.</text>
</comment>
<dbReference type="PROSITE" id="PS50966">
    <property type="entry name" value="ZF_SWIM"/>
    <property type="match status" value="1"/>
</dbReference>
<dbReference type="Proteomes" id="UP001153076">
    <property type="component" value="Unassembled WGS sequence"/>
</dbReference>
<evidence type="ECO:0000256" key="3">
    <source>
        <dbReference type="ARBA" id="ARBA00022833"/>
    </source>
</evidence>
<keyword evidence="8" id="KW-1185">Reference proteome</keyword>
<dbReference type="GO" id="GO:0008270">
    <property type="term" value="F:zinc ion binding"/>
    <property type="evidence" value="ECO:0007669"/>
    <property type="project" value="UniProtKB-KW"/>
</dbReference>
<dbReference type="SMART" id="SM00575">
    <property type="entry name" value="ZnF_PMZ"/>
    <property type="match status" value="1"/>
</dbReference>
<feature type="compositionally biased region" description="Polar residues" evidence="5">
    <location>
        <begin position="396"/>
        <end position="407"/>
    </location>
</feature>
<dbReference type="PANTHER" id="PTHR31973:SF187">
    <property type="entry name" value="MUTATOR TRANSPOSASE MUDRA PROTEIN"/>
    <property type="match status" value="1"/>
</dbReference>
<sequence length="441" mass="51666">MVCMDLSSLNLTKLVDFDVITLAKEHKRHVNELADYIGEIQEESGNNEGDEMSDDDSEDVNFNKAEQEPIEEYDDTSLDEESFNSDEGLEDMELEFDTESRIGFGREIIHGKGDRNMVMNKMSRVFNKGILWSSNKDRSYWYLHLSAWFHAYFYIAANAYFAYVYEKAMEQIKEKDAAAYYWLRDTKPLEHWAKFKFDHILKCPDNTKNFVEIFNHDILNFRASFTLSEDIRKLVGGRYVKRFKKAQSWEGKVVPYVEKQLKLIEGESRNYSSIIHAGGSLMSLKAKPNDRFCDCQRWKISGVPCIHATRCILRMNDKLEDYRNEWSKIDKYRKLYDTIVHPISTPKGKTKRTQEKRLSTFATCYAEHIIWLWHHQKGRPKEHKRRDSQPLPPIMRSTSFGSGTTRCQKCKQLGHNSATCERPRDEYGTLIEKKKKKGTST</sequence>
<evidence type="ECO:0000259" key="6">
    <source>
        <dbReference type="PROSITE" id="PS50966"/>
    </source>
</evidence>
<keyword evidence="3" id="KW-0862">Zinc</keyword>
<evidence type="ECO:0000313" key="8">
    <source>
        <dbReference type="Proteomes" id="UP001153076"/>
    </source>
</evidence>
<proteinExistence type="predicted"/>
<evidence type="ECO:0000256" key="4">
    <source>
        <dbReference type="PROSITE-ProRule" id="PRU00325"/>
    </source>
</evidence>
<accession>A0A9Q1GKP8</accession>
<feature type="region of interest" description="Disordered" evidence="5">
    <location>
        <begin position="379"/>
        <end position="441"/>
    </location>
</feature>
<dbReference type="OrthoDB" id="125347at2759"/>
<keyword evidence="1" id="KW-0479">Metal-binding</keyword>
<dbReference type="EMBL" id="JAKOGI010002102">
    <property type="protein sequence ID" value="KAJ8422947.1"/>
    <property type="molecule type" value="Genomic_DNA"/>
</dbReference>
<name>A0A9Q1GKP8_9CARY</name>
<dbReference type="PANTHER" id="PTHR31973">
    <property type="entry name" value="POLYPROTEIN, PUTATIVE-RELATED"/>
    <property type="match status" value="1"/>
</dbReference>
<dbReference type="Pfam" id="PF04434">
    <property type="entry name" value="SWIM"/>
    <property type="match status" value="1"/>
</dbReference>